<feature type="transmembrane region" description="Helical" evidence="2">
    <location>
        <begin position="590"/>
        <end position="610"/>
    </location>
</feature>
<evidence type="ECO:0000313" key="4">
    <source>
        <dbReference type="Proteomes" id="UP000604046"/>
    </source>
</evidence>
<keyword evidence="2" id="KW-0472">Membrane</keyword>
<keyword evidence="4" id="KW-1185">Reference proteome</keyword>
<evidence type="ECO:0000256" key="2">
    <source>
        <dbReference type="SAM" id="Phobius"/>
    </source>
</evidence>
<feature type="transmembrane region" description="Helical" evidence="2">
    <location>
        <begin position="525"/>
        <end position="550"/>
    </location>
</feature>
<evidence type="ECO:0000313" key="3">
    <source>
        <dbReference type="EMBL" id="CAE7543730.1"/>
    </source>
</evidence>
<name>A0A812TY11_9DINO</name>
<reference evidence="3" key="1">
    <citation type="submission" date="2021-02" db="EMBL/GenBank/DDBJ databases">
        <authorList>
            <person name="Dougan E. K."/>
            <person name="Rhodes N."/>
            <person name="Thang M."/>
            <person name="Chan C."/>
        </authorList>
    </citation>
    <scope>NUCLEOTIDE SEQUENCE</scope>
</reference>
<accession>A0A812TY11</accession>
<feature type="transmembrane region" description="Helical" evidence="2">
    <location>
        <begin position="496"/>
        <end position="519"/>
    </location>
</feature>
<proteinExistence type="predicted"/>
<dbReference type="EMBL" id="CAJNDS010002609">
    <property type="protein sequence ID" value="CAE7543730.1"/>
    <property type="molecule type" value="Genomic_DNA"/>
</dbReference>
<feature type="transmembrane region" description="Helical" evidence="2">
    <location>
        <begin position="231"/>
        <end position="254"/>
    </location>
</feature>
<gene>
    <name evidence="3" type="ORF">SNAT2548_LOCUS30492</name>
</gene>
<keyword evidence="2" id="KW-0812">Transmembrane</keyword>
<keyword evidence="2" id="KW-1133">Transmembrane helix</keyword>
<evidence type="ECO:0008006" key="5">
    <source>
        <dbReference type="Google" id="ProtNLM"/>
    </source>
</evidence>
<evidence type="ECO:0000256" key="1">
    <source>
        <dbReference type="SAM" id="MobiDB-lite"/>
    </source>
</evidence>
<feature type="transmembrane region" description="Helical" evidence="2">
    <location>
        <begin position="403"/>
        <end position="423"/>
    </location>
</feature>
<feature type="compositionally biased region" description="Polar residues" evidence="1">
    <location>
        <begin position="109"/>
        <end position="124"/>
    </location>
</feature>
<feature type="region of interest" description="Disordered" evidence="1">
    <location>
        <begin position="1"/>
        <end position="27"/>
    </location>
</feature>
<protein>
    <recommendedName>
        <fullName evidence="5">Transmembrane protein</fullName>
    </recommendedName>
</protein>
<feature type="transmembrane region" description="Helical" evidence="2">
    <location>
        <begin position="562"/>
        <end position="584"/>
    </location>
</feature>
<sequence>MGAAAPTCSEGSSCSVRGGGLDPEGDVDPVEALGTFAQSGGLEHKDATEEKETPVAKLATIRSAPPQEMPVLCCAPTSPQSLLQQSMSISVEEMMNKIPSLASLTADSVANSSQRHSRVSKMSPSRSGSALSGGRRSGRGMFSLAMSKSQRFESQCYDAVDIELARGISIRRSLRGFGRVWRYNPSNWTPQERAKLYQLSRNVESFRVFLSHTWWTPGRWKILSLFFQCGWQYAILFWLLATVLSITLCVLEVLPMPLLYEVESFGFNKQCPLGFWILSSSCLGMVLGLLSTPYWPDSCSRSDMSFIDVASIHQLDLTLMERGVFGIGGWLRISKELRILWSAPYLSRLWCVFELAAYKKVNPLGKLTVRPLFMERMLASLWLAVVSYSFFYLLTQSRMGSDTVFYVGNALCTVPLYALTHFLKQNFFEKHQLIAHLETFDLDEVGCSQEFDRAFIHAAIEKWYGSKEAFTDFVRGELKMEVSTAISSRRRFPLQYLLLISLPIFSVSLELLLALWMAGAPQEHVVSFFICNFMGLNLFLFSSTVLVLCYMCDHFARHLSHAWTLAVTCVIAACGGTGMSLARVAWKNGLAYTVIYTLAALLVAILARWLDGISCGIACSCCGPWPQTDGMTAIPVTDSARGVSTILESSQELREGAFGTRS</sequence>
<feature type="transmembrane region" description="Helical" evidence="2">
    <location>
        <begin position="378"/>
        <end position="397"/>
    </location>
</feature>
<dbReference type="Proteomes" id="UP000604046">
    <property type="component" value="Unassembled WGS sequence"/>
</dbReference>
<feature type="transmembrane region" description="Helical" evidence="2">
    <location>
        <begin position="275"/>
        <end position="295"/>
    </location>
</feature>
<comment type="caution">
    <text evidence="3">The sequence shown here is derived from an EMBL/GenBank/DDBJ whole genome shotgun (WGS) entry which is preliminary data.</text>
</comment>
<feature type="region of interest" description="Disordered" evidence="1">
    <location>
        <begin position="109"/>
        <end position="136"/>
    </location>
</feature>
<dbReference type="AlphaFoldDB" id="A0A812TY11"/>
<feature type="compositionally biased region" description="Low complexity" evidence="1">
    <location>
        <begin position="125"/>
        <end position="134"/>
    </location>
</feature>
<organism evidence="3 4">
    <name type="scientific">Symbiodinium natans</name>
    <dbReference type="NCBI Taxonomy" id="878477"/>
    <lineage>
        <taxon>Eukaryota</taxon>
        <taxon>Sar</taxon>
        <taxon>Alveolata</taxon>
        <taxon>Dinophyceae</taxon>
        <taxon>Suessiales</taxon>
        <taxon>Symbiodiniaceae</taxon>
        <taxon>Symbiodinium</taxon>
    </lineage>
</organism>